<evidence type="ECO:0000256" key="7">
    <source>
        <dbReference type="ARBA" id="ARBA00022989"/>
    </source>
</evidence>
<dbReference type="EMBL" id="CP089291">
    <property type="protein sequence ID" value="UOF91286.1"/>
    <property type="molecule type" value="Genomic_DNA"/>
</dbReference>
<keyword evidence="6 11" id="KW-0812">Transmembrane</keyword>
<evidence type="ECO:0000256" key="5">
    <source>
        <dbReference type="ARBA" id="ARBA00022597"/>
    </source>
</evidence>
<dbReference type="PANTHER" id="PTHR32196">
    <property type="entry name" value="ABC TRANSPORTER PERMEASE PROTEIN YPHD-RELATED-RELATED"/>
    <property type="match status" value="1"/>
</dbReference>
<sequence>MSMNSAQAGQRQSNTFGNIRASLSSGDLGLIPVILALVIIWIVFESVNGNFLSGRNLSNLILQIAEIGMLGIGETFILLLGEIDLSIGSVSGVAAAVLVLLSVAHVNPWICIIASIVSGGLIGMFQGFWVTFIGVPAFIVTLAGSLGYQGILLAMLGNTGTVPISDQTLLGITSTYIPKGLGWGIAILAVVLYAIGTMMIQRNRNARQLPALSTPALLGRSISLVVILAIVVGVLNSYRGVPVAGFILLLFVVLFAFVTQSTVYGRHVYALGGNAEAARRAGINIRAIRLSIFTLAGVMGAIGGIIGASRLGSASPASGTGNLLMDSIAAAVIGGTSLFGGRGSVWNALAGALVIGSVENGMDLLSAPSSTKYIVEGGILLIAVTIDTITRRRRKRSGR</sequence>
<evidence type="ECO:0000256" key="6">
    <source>
        <dbReference type="ARBA" id="ARBA00022692"/>
    </source>
</evidence>
<dbReference type="InterPro" id="IPR001851">
    <property type="entry name" value="ABC_transp_permease"/>
</dbReference>
<evidence type="ECO:0000256" key="11">
    <source>
        <dbReference type="SAM" id="Phobius"/>
    </source>
</evidence>
<keyword evidence="2" id="KW-0813">Transport</keyword>
<proteinExistence type="predicted"/>
<feature type="transmembrane region" description="Helical" evidence="11">
    <location>
        <begin position="241"/>
        <end position="259"/>
    </location>
</feature>
<reference evidence="12" key="1">
    <citation type="submission" date="2021-12" db="EMBL/GenBank/DDBJ databases">
        <title>Alicyclobacillaceae gen. nov., sp. nov., isolated from chalcocite enrichment system.</title>
        <authorList>
            <person name="Jiang Z."/>
        </authorList>
    </citation>
    <scope>NUCLEOTIDE SEQUENCE</scope>
    <source>
        <strain evidence="12">MYW30-H2</strain>
    </source>
</reference>
<keyword evidence="7 11" id="KW-1133">Transmembrane helix</keyword>
<feature type="transmembrane region" description="Helical" evidence="11">
    <location>
        <begin position="287"/>
        <end position="308"/>
    </location>
</feature>
<evidence type="ECO:0000256" key="9">
    <source>
        <dbReference type="ARBA" id="ARBA00035611"/>
    </source>
</evidence>
<accession>A0ABY4CLA2</accession>
<evidence type="ECO:0000256" key="4">
    <source>
        <dbReference type="ARBA" id="ARBA00022519"/>
    </source>
</evidence>
<feature type="transmembrane region" description="Helical" evidence="11">
    <location>
        <begin position="60"/>
        <end position="81"/>
    </location>
</feature>
<evidence type="ECO:0000256" key="2">
    <source>
        <dbReference type="ARBA" id="ARBA00022448"/>
    </source>
</evidence>
<keyword evidence="8 11" id="KW-0472">Membrane</keyword>
<evidence type="ECO:0000313" key="12">
    <source>
        <dbReference type="EMBL" id="UOF91286.1"/>
    </source>
</evidence>
<keyword evidence="4" id="KW-0997">Cell inner membrane</keyword>
<dbReference type="CDD" id="cd06579">
    <property type="entry name" value="TM_PBP1_transp_AraH_like"/>
    <property type="match status" value="1"/>
</dbReference>
<feature type="transmembrane region" description="Helical" evidence="11">
    <location>
        <begin position="129"/>
        <end position="156"/>
    </location>
</feature>
<name>A0ABY4CLA2_9BACL</name>
<organism evidence="12 13">
    <name type="scientific">Fodinisporobacter ferrooxydans</name>
    <dbReference type="NCBI Taxonomy" id="2901836"/>
    <lineage>
        <taxon>Bacteria</taxon>
        <taxon>Bacillati</taxon>
        <taxon>Bacillota</taxon>
        <taxon>Bacilli</taxon>
        <taxon>Bacillales</taxon>
        <taxon>Alicyclobacillaceae</taxon>
        <taxon>Fodinisporobacter</taxon>
    </lineage>
</organism>
<comment type="subcellular location">
    <subcellularLocation>
        <location evidence="1">Cell membrane</location>
        <topology evidence="1">Multi-pass membrane protein</topology>
    </subcellularLocation>
</comment>
<evidence type="ECO:0000256" key="3">
    <source>
        <dbReference type="ARBA" id="ARBA00022475"/>
    </source>
</evidence>
<dbReference type="RefSeq" id="WP_347437975.1">
    <property type="nucleotide sequence ID" value="NZ_CP089291.1"/>
</dbReference>
<keyword evidence="5" id="KW-0762">Sugar transport</keyword>
<evidence type="ECO:0000256" key="8">
    <source>
        <dbReference type="ARBA" id="ARBA00023136"/>
    </source>
</evidence>
<feature type="transmembrane region" description="Helical" evidence="11">
    <location>
        <begin position="217"/>
        <end position="235"/>
    </location>
</feature>
<gene>
    <name evidence="12" type="ORF">LSG31_03235</name>
</gene>
<feature type="transmembrane region" description="Helical" evidence="11">
    <location>
        <begin position="93"/>
        <end position="117"/>
    </location>
</feature>
<evidence type="ECO:0000256" key="10">
    <source>
        <dbReference type="ARBA" id="ARBA00035686"/>
    </source>
</evidence>
<dbReference type="PANTHER" id="PTHR32196:SF32">
    <property type="entry name" value="XYLOSE TRANSPORT SYSTEM PERMEASE PROTEIN XYLH"/>
    <property type="match status" value="1"/>
</dbReference>
<comment type="function">
    <text evidence="9">Part of the binding-protein-dependent transport system for D-xylose. Probably responsible for the translocation of the substrate across the membrane.</text>
</comment>
<feature type="transmembrane region" description="Helical" evidence="11">
    <location>
        <begin position="176"/>
        <end position="196"/>
    </location>
</feature>
<dbReference type="Pfam" id="PF02653">
    <property type="entry name" value="BPD_transp_2"/>
    <property type="match status" value="1"/>
</dbReference>
<protein>
    <recommendedName>
        <fullName evidence="10">Xylose transport system permease protein XylH</fullName>
    </recommendedName>
</protein>
<keyword evidence="13" id="KW-1185">Reference proteome</keyword>
<evidence type="ECO:0000256" key="1">
    <source>
        <dbReference type="ARBA" id="ARBA00004651"/>
    </source>
</evidence>
<keyword evidence="3" id="KW-1003">Cell membrane</keyword>
<evidence type="ECO:0000313" key="13">
    <source>
        <dbReference type="Proteomes" id="UP000830167"/>
    </source>
</evidence>
<dbReference type="Proteomes" id="UP000830167">
    <property type="component" value="Chromosome"/>
</dbReference>
<feature type="transmembrane region" description="Helical" evidence="11">
    <location>
        <begin position="28"/>
        <end position="48"/>
    </location>
</feature>